<evidence type="ECO:0000313" key="2">
    <source>
        <dbReference type="Proteomes" id="UP000076154"/>
    </source>
</evidence>
<name>A0A369J944_HYPMA</name>
<organism evidence="1 2">
    <name type="scientific">Hypsizygus marmoreus</name>
    <name type="common">White beech mushroom</name>
    <name type="synonym">Agaricus marmoreus</name>
    <dbReference type="NCBI Taxonomy" id="39966"/>
    <lineage>
        <taxon>Eukaryota</taxon>
        <taxon>Fungi</taxon>
        <taxon>Dikarya</taxon>
        <taxon>Basidiomycota</taxon>
        <taxon>Agaricomycotina</taxon>
        <taxon>Agaricomycetes</taxon>
        <taxon>Agaricomycetidae</taxon>
        <taxon>Agaricales</taxon>
        <taxon>Tricholomatineae</taxon>
        <taxon>Lyophyllaceae</taxon>
        <taxon>Hypsizygus</taxon>
    </lineage>
</organism>
<accession>A0A369J944</accession>
<reference evidence="1" key="1">
    <citation type="submission" date="2018-04" db="EMBL/GenBank/DDBJ databases">
        <title>Whole genome sequencing of Hypsizygus marmoreus.</title>
        <authorList>
            <person name="Choi I.-G."/>
            <person name="Min B."/>
            <person name="Kim J.-G."/>
            <person name="Kim S."/>
            <person name="Oh Y.-L."/>
            <person name="Kong W.-S."/>
            <person name="Park H."/>
            <person name="Jeong J."/>
            <person name="Song E.-S."/>
        </authorList>
    </citation>
    <scope>NUCLEOTIDE SEQUENCE [LARGE SCALE GENOMIC DNA]</scope>
    <source>
        <strain evidence="1">51987-8</strain>
    </source>
</reference>
<dbReference type="InParanoid" id="A0A369J944"/>
<comment type="caution">
    <text evidence="1">The sequence shown here is derived from an EMBL/GenBank/DDBJ whole genome shotgun (WGS) entry which is preliminary data.</text>
</comment>
<evidence type="ECO:0000313" key="1">
    <source>
        <dbReference type="EMBL" id="RDB17862.1"/>
    </source>
</evidence>
<dbReference type="AlphaFoldDB" id="A0A369J944"/>
<keyword evidence="2" id="KW-1185">Reference proteome</keyword>
<proteinExistence type="predicted"/>
<protein>
    <submittedName>
        <fullName evidence="1">Uncharacterized protein</fullName>
    </submittedName>
</protein>
<sequence>MFFMIVIRDFHATGRGRAPDCPIDYRSSFALAFPPATPLHMGCVLDWCCDALPYLASRAGLDFTNVQGRFGGTVSRAPALTIRTSAVFIQRFLRVINVTEVDFHQDREGRWPLCPTFRPREFRDNWHPISRTLTSSAPKQALFIHMRRAGAWYTVHLETGLPRDCLKPRKPEGDASSHGGVGAGRLWRPSSSLLGVSMDLRGLDFLTNQSPSALMILPWASWPMICLVRIPIVFFTISHFLSKDLLEIRTSSAESENDVMPCHKLSSSLRPIYCCDCQEVIYPAASEYRIKSRAQPVRSSRAPSRPFPPIIFKALPRATLNL</sequence>
<gene>
    <name evidence="1" type="ORF">Hypma_000848</name>
</gene>
<dbReference type="Proteomes" id="UP000076154">
    <property type="component" value="Unassembled WGS sequence"/>
</dbReference>
<dbReference type="EMBL" id="LUEZ02000107">
    <property type="protein sequence ID" value="RDB17862.1"/>
    <property type="molecule type" value="Genomic_DNA"/>
</dbReference>